<dbReference type="InterPro" id="IPR021149">
    <property type="entry name" value="OligosaccharylTrfase_OST3/OST6"/>
</dbReference>
<dbReference type="EMBL" id="CAADRA010005808">
    <property type="protein sequence ID" value="VFT92829.1"/>
    <property type="molecule type" value="Genomic_DNA"/>
</dbReference>
<reference evidence="11" key="2">
    <citation type="submission" date="2019-06" db="EMBL/GenBank/DDBJ databases">
        <title>Genomics analysis of Aphanomyces spp. identifies a new class of oomycete effector associated with host adaptation.</title>
        <authorList>
            <person name="Gaulin E."/>
        </authorList>
    </citation>
    <scope>NUCLEOTIDE SEQUENCE</scope>
    <source>
        <strain evidence="11">CBS 578.67</strain>
    </source>
</reference>
<evidence type="ECO:0000256" key="7">
    <source>
        <dbReference type="ARBA" id="ARBA00022989"/>
    </source>
</evidence>
<evidence type="ECO:0000256" key="8">
    <source>
        <dbReference type="ARBA" id="ARBA00023136"/>
    </source>
</evidence>
<accession>A0A485L545</accession>
<name>A0A485L545_9STRA</name>
<dbReference type="PANTHER" id="PTHR12692">
    <property type="entry name" value="DOLICHYL-DIPHOSPHOOLIGOSACCHARIDE--PROTEIN GLYCOSYLTRANSFERASE-RELATED"/>
    <property type="match status" value="1"/>
</dbReference>
<feature type="chain" id="PRO_5036355535" evidence="10">
    <location>
        <begin position="20"/>
        <end position="334"/>
    </location>
</feature>
<keyword evidence="7 9" id="KW-1133">Transmembrane helix</keyword>
<gene>
    <name evidence="12" type="primary">Aste57867_16045</name>
    <name evidence="11" type="ORF">As57867_015989</name>
    <name evidence="12" type="ORF">ASTE57867_16045</name>
</gene>
<evidence type="ECO:0000256" key="1">
    <source>
        <dbReference type="ARBA" id="ARBA00002791"/>
    </source>
</evidence>
<dbReference type="OrthoDB" id="67566at2759"/>
<dbReference type="Gene3D" id="3.40.30.10">
    <property type="entry name" value="Glutaredoxin"/>
    <property type="match status" value="1"/>
</dbReference>
<comment type="similarity">
    <text evidence="3">Belongs to the OST3/OST6 family.</text>
</comment>
<feature type="transmembrane region" description="Helical" evidence="9">
    <location>
        <begin position="301"/>
        <end position="322"/>
    </location>
</feature>
<evidence type="ECO:0000313" key="13">
    <source>
        <dbReference type="Proteomes" id="UP000332933"/>
    </source>
</evidence>
<reference evidence="12 13" key="1">
    <citation type="submission" date="2019-03" db="EMBL/GenBank/DDBJ databases">
        <authorList>
            <person name="Gaulin E."/>
            <person name="Dumas B."/>
        </authorList>
    </citation>
    <scope>NUCLEOTIDE SEQUENCE [LARGE SCALE GENOMIC DNA]</scope>
    <source>
        <strain evidence="12">CBS 568.67</strain>
    </source>
</reference>
<dbReference type="EMBL" id="VJMH01005787">
    <property type="protein sequence ID" value="KAF0692934.1"/>
    <property type="molecule type" value="Genomic_DNA"/>
</dbReference>
<dbReference type="GO" id="GO:0018279">
    <property type="term" value="P:protein N-linked glycosylation via asparagine"/>
    <property type="evidence" value="ECO:0007669"/>
    <property type="project" value="TreeGrafter"/>
</dbReference>
<dbReference type="AlphaFoldDB" id="A0A485L545"/>
<evidence type="ECO:0000313" key="11">
    <source>
        <dbReference type="EMBL" id="KAF0692934.1"/>
    </source>
</evidence>
<feature type="transmembrane region" description="Helical" evidence="9">
    <location>
        <begin position="265"/>
        <end position="289"/>
    </location>
</feature>
<comment type="subcellular location">
    <subcellularLocation>
        <location evidence="2">Endoplasmic reticulum membrane</location>
        <topology evidence="2">Multi-pass membrane protein</topology>
    </subcellularLocation>
</comment>
<dbReference type="SUPFAM" id="SSF52833">
    <property type="entry name" value="Thioredoxin-like"/>
    <property type="match status" value="1"/>
</dbReference>
<protein>
    <submittedName>
        <fullName evidence="12">Aste57867_16045 protein</fullName>
    </submittedName>
</protein>
<keyword evidence="5 10" id="KW-0732">Signal</keyword>
<evidence type="ECO:0000313" key="12">
    <source>
        <dbReference type="EMBL" id="VFT92829.1"/>
    </source>
</evidence>
<keyword evidence="4 9" id="KW-0812">Transmembrane</keyword>
<proteinExistence type="inferred from homology"/>
<feature type="transmembrane region" description="Helical" evidence="9">
    <location>
        <begin position="219"/>
        <end position="240"/>
    </location>
</feature>
<evidence type="ECO:0000256" key="6">
    <source>
        <dbReference type="ARBA" id="ARBA00022824"/>
    </source>
</evidence>
<sequence length="334" mass="37290">MRIWVAGVTAAAMLVCVEAKTDTNKLHEIKTRAEKNVVPFTWALYKEYALAPARPYHLFLLLTAMNHKYACEACQQVTPEFGSLALSVDSHVARDGLDIVFGLVDFDVNQQAFALHGFSSAPQLVYMPPDRASAAGKFKVPPKMDLPSTHIFNVYTQGKHADAMLEFVKSKTGVEAHILHSNNLQTIFLASSLAMLVLIAYALWTNFDAVVRRLRRKQLWLVISILFFGLSVSGMVYCIIREPPPFAQERDGTLIWLHPQGRQQFVLEGLLVGGLHITAASCLILLSQVAPHVAHPTWRNLLLFGSLVGFVVCYKQVGLFYAHKNAWYPMVNLI</sequence>
<keyword evidence="13" id="KW-1185">Reference proteome</keyword>
<feature type="signal peptide" evidence="10">
    <location>
        <begin position="1"/>
        <end position="19"/>
    </location>
</feature>
<feature type="transmembrane region" description="Helical" evidence="9">
    <location>
        <begin position="187"/>
        <end position="207"/>
    </location>
</feature>
<evidence type="ECO:0000256" key="5">
    <source>
        <dbReference type="ARBA" id="ARBA00022729"/>
    </source>
</evidence>
<evidence type="ECO:0000256" key="4">
    <source>
        <dbReference type="ARBA" id="ARBA00022692"/>
    </source>
</evidence>
<evidence type="ECO:0000256" key="10">
    <source>
        <dbReference type="SAM" id="SignalP"/>
    </source>
</evidence>
<organism evidence="12 13">
    <name type="scientific">Aphanomyces stellatus</name>
    <dbReference type="NCBI Taxonomy" id="120398"/>
    <lineage>
        <taxon>Eukaryota</taxon>
        <taxon>Sar</taxon>
        <taxon>Stramenopiles</taxon>
        <taxon>Oomycota</taxon>
        <taxon>Saprolegniomycetes</taxon>
        <taxon>Saprolegniales</taxon>
        <taxon>Verrucalvaceae</taxon>
        <taxon>Aphanomyces</taxon>
    </lineage>
</organism>
<keyword evidence="8 9" id="KW-0472">Membrane</keyword>
<evidence type="ECO:0000256" key="9">
    <source>
        <dbReference type="SAM" id="Phobius"/>
    </source>
</evidence>
<keyword evidence="6" id="KW-0256">Endoplasmic reticulum</keyword>
<evidence type="ECO:0000256" key="3">
    <source>
        <dbReference type="ARBA" id="ARBA00009561"/>
    </source>
</evidence>
<evidence type="ECO:0000256" key="2">
    <source>
        <dbReference type="ARBA" id="ARBA00004477"/>
    </source>
</evidence>
<dbReference type="Pfam" id="PF04756">
    <property type="entry name" value="OST3_OST6"/>
    <property type="match status" value="1"/>
</dbReference>
<dbReference type="Proteomes" id="UP000332933">
    <property type="component" value="Unassembled WGS sequence"/>
</dbReference>
<comment type="function">
    <text evidence="1">Subunit of the oligosaccharyl transferase (OST) complex that catalyzes the initial transfer of a defined glycan (Glc(3)Man(9)GlcNAc(2) in eukaryotes) from the lipid carrier dolichol-pyrophosphate to an asparagine residue within an Asn-X-Ser/Thr consensus motif in nascent polypeptide chains, the first step in protein N-glycosylation. N-glycosylation occurs cotranslationally and the complex associates with the Sec61 complex at the channel-forming translocon complex that mediates protein translocation across the endoplasmic reticulum (ER). All subunits are required for a maximal enzyme activity.</text>
</comment>
<dbReference type="GO" id="GO:0008250">
    <property type="term" value="C:oligosaccharyltransferase complex"/>
    <property type="evidence" value="ECO:0007669"/>
    <property type="project" value="TreeGrafter"/>
</dbReference>
<dbReference type="InterPro" id="IPR036249">
    <property type="entry name" value="Thioredoxin-like_sf"/>
</dbReference>
<dbReference type="PANTHER" id="PTHR12692:SF0">
    <property type="entry name" value="GH11935P"/>
    <property type="match status" value="1"/>
</dbReference>